<keyword evidence="2" id="KW-1185">Reference proteome</keyword>
<sequence>MAFTLDGVYPTPGTVPVDPRAPAVFESIAQWLETLGVTAPRDVAFAGRPYKVSNWPGRSTHLHFRLRKGLTTEP</sequence>
<proteinExistence type="predicted"/>
<evidence type="ECO:0000313" key="2">
    <source>
        <dbReference type="Proteomes" id="UP000199400"/>
    </source>
</evidence>
<gene>
    <name evidence="1" type="ORF">SAMN02745121_00233</name>
</gene>
<protein>
    <submittedName>
        <fullName evidence="1">Uncharacterized protein</fullName>
    </submittedName>
</protein>
<accession>A0A1I1SSM8</accession>
<dbReference type="RefSeq" id="WP_096333322.1">
    <property type="nucleotide sequence ID" value="NZ_FOMX01000002.1"/>
</dbReference>
<evidence type="ECO:0000313" key="1">
    <source>
        <dbReference type="EMBL" id="SFD49331.1"/>
    </source>
</evidence>
<dbReference type="Proteomes" id="UP000199400">
    <property type="component" value="Unassembled WGS sequence"/>
</dbReference>
<dbReference type="EMBL" id="FOMX01000002">
    <property type="protein sequence ID" value="SFD49331.1"/>
    <property type="molecule type" value="Genomic_DNA"/>
</dbReference>
<name>A0A1I1SSM8_9BACT</name>
<organism evidence="1 2">
    <name type="scientific">Nannocystis exedens</name>
    <dbReference type="NCBI Taxonomy" id="54"/>
    <lineage>
        <taxon>Bacteria</taxon>
        <taxon>Pseudomonadati</taxon>
        <taxon>Myxococcota</taxon>
        <taxon>Polyangia</taxon>
        <taxon>Nannocystales</taxon>
        <taxon>Nannocystaceae</taxon>
        <taxon>Nannocystis</taxon>
    </lineage>
</organism>
<dbReference type="STRING" id="54.SAMN02745121_00233"/>
<dbReference type="AlphaFoldDB" id="A0A1I1SSM8"/>
<reference evidence="2" key="1">
    <citation type="submission" date="2016-10" db="EMBL/GenBank/DDBJ databases">
        <authorList>
            <person name="Varghese N."/>
            <person name="Submissions S."/>
        </authorList>
    </citation>
    <scope>NUCLEOTIDE SEQUENCE [LARGE SCALE GENOMIC DNA]</scope>
    <source>
        <strain evidence="2">ATCC 25963</strain>
    </source>
</reference>